<accession>A0A0K6IU28</accession>
<dbReference type="InterPro" id="IPR011010">
    <property type="entry name" value="DNA_brk_join_enz"/>
</dbReference>
<dbReference type="Proteomes" id="UP000182769">
    <property type="component" value="Unassembled WGS sequence"/>
</dbReference>
<dbReference type="GO" id="GO:0003677">
    <property type="term" value="F:DNA binding"/>
    <property type="evidence" value="ECO:0007669"/>
    <property type="project" value="InterPro"/>
</dbReference>
<dbReference type="AlphaFoldDB" id="A0A0K6IU28"/>
<feature type="region of interest" description="Disordered" evidence="1">
    <location>
        <begin position="286"/>
        <end position="327"/>
    </location>
</feature>
<evidence type="ECO:0000313" key="3">
    <source>
        <dbReference type="EMBL" id="CUB06857.1"/>
    </source>
</evidence>
<evidence type="ECO:0000259" key="2">
    <source>
        <dbReference type="Pfam" id="PF12835"/>
    </source>
</evidence>
<feature type="domain" description="Integrase catalytic" evidence="2">
    <location>
        <begin position="156"/>
        <end position="269"/>
    </location>
</feature>
<name>A0A0K6IU28_9GAMM</name>
<dbReference type="RefSeq" id="WP_055464790.1">
    <property type="nucleotide sequence ID" value="NZ_CYHG01000024.1"/>
</dbReference>
<protein>
    <submittedName>
        <fullName evidence="3">Integrase</fullName>
    </submittedName>
</protein>
<dbReference type="InterPro" id="IPR024456">
    <property type="entry name" value="Integrase_catalytic_putative"/>
</dbReference>
<reference evidence="4" key="1">
    <citation type="submission" date="2015-08" db="EMBL/GenBank/DDBJ databases">
        <authorList>
            <person name="Varghese N."/>
        </authorList>
    </citation>
    <scope>NUCLEOTIDE SEQUENCE [LARGE SCALE GENOMIC DNA]</scope>
    <source>
        <strain evidence="4">JCM 18476</strain>
    </source>
</reference>
<keyword evidence="4" id="KW-1185">Reference proteome</keyword>
<dbReference type="OrthoDB" id="5394387at2"/>
<dbReference type="Pfam" id="PF12835">
    <property type="entry name" value="Integrase_1"/>
    <property type="match status" value="1"/>
</dbReference>
<evidence type="ECO:0000313" key="4">
    <source>
        <dbReference type="Proteomes" id="UP000182769"/>
    </source>
</evidence>
<dbReference type="SUPFAM" id="SSF56349">
    <property type="entry name" value="DNA breaking-rejoining enzymes"/>
    <property type="match status" value="1"/>
</dbReference>
<evidence type="ECO:0000256" key="1">
    <source>
        <dbReference type="SAM" id="MobiDB-lite"/>
    </source>
</evidence>
<gene>
    <name evidence="3" type="ORF">Ga0061065_1246</name>
</gene>
<organism evidence="3 4">
    <name type="scientific">Marinomonas fungiae</name>
    <dbReference type="NCBI Taxonomy" id="1137284"/>
    <lineage>
        <taxon>Bacteria</taxon>
        <taxon>Pseudomonadati</taxon>
        <taxon>Pseudomonadota</taxon>
        <taxon>Gammaproteobacteria</taxon>
        <taxon>Oceanospirillales</taxon>
        <taxon>Oceanospirillaceae</taxon>
        <taxon>Marinomonas</taxon>
    </lineage>
</organism>
<proteinExistence type="predicted"/>
<sequence length="327" mass="37040">MRVTYNKQVFERNVKQRNFGFGKQPSFATAMVLRAAFGNGNYQTRHTHQQRFKNFIAFCHDTHSVTDMREVTPSVISHYVNTLSIGVEHGQYKISYAQNLLSTVNVVMECFRGDKKLFLSPSKTLGRRSYIRTRDPRCTFLQLKAVIAEAKPLGLERVAAVAALAYSFGMRFREAALADLERLKKEAQSGCVTILEGCKGGRMSEDRQIDMEEEQQFALAYALSVKPLHSKNLLALDERYIDFRQRDARKLRPILKKHGIRHFHELRAARLVWIYESEAGTLPPFLGGAPSKKADKLGRQKTSIAAGHGSQRPGVSYVGGKRCDERN</sequence>
<dbReference type="EMBL" id="CYHG01000024">
    <property type="protein sequence ID" value="CUB06857.1"/>
    <property type="molecule type" value="Genomic_DNA"/>
</dbReference>